<reference evidence="12" key="1">
    <citation type="submission" date="2021-07" db="EMBL/GenBank/DDBJ databases">
        <authorList>
            <person name="Catto M.A."/>
            <person name="Jacobson A."/>
            <person name="Kennedy G."/>
            <person name="Labadie P."/>
            <person name="Hunt B.G."/>
            <person name="Srinivasan R."/>
        </authorList>
    </citation>
    <scope>NUCLEOTIDE SEQUENCE</scope>
    <source>
        <strain evidence="12">PL_HMW_Pooled</strain>
        <tissue evidence="12">Head</tissue>
    </source>
</reference>
<evidence type="ECO:0000313" key="13">
    <source>
        <dbReference type="Proteomes" id="UP001219518"/>
    </source>
</evidence>
<feature type="compositionally biased region" description="Low complexity" evidence="9">
    <location>
        <begin position="420"/>
        <end position="438"/>
    </location>
</feature>
<feature type="non-terminal residue" evidence="12">
    <location>
        <position position="1"/>
    </location>
</feature>
<feature type="compositionally biased region" description="Basic and acidic residues" evidence="9">
    <location>
        <begin position="379"/>
        <end position="391"/>
    </location>
</feature>
<dbReference type="InterPro" id="IPR003137">
    <property type="entry name" value="PA_domain"/>
</dbReference>
<dbReference type="SUPFAM" id="SSF57850">
    <property type="entry name" value="RING/U-box"/>
    <property type="match status" value="1"/>
</dbReference>
<keyword evidence="5" id="KW-0862">Zinc</keyword>
<feature type="compositionally biased region" description="Low complexity" evidence="9">
    <location>
        <begin position="324"/>
        <end position="333"/>
    </location>
</feature>
<evidence type="ECO:0000256" key="6">
    <source>
        <dbReference type="ARBA" id="ARBA00022989"/>
    </source>
</evidence>
<feature type="compositionally biased region" description="Low complexity" evidence="9">
    <location>
        <begin position="340"/>
        <end position="350"/>
    </location>
</feature>
<comment type="subcellular location">
    <subcellularLocation>
        <location evidence="1">Membrane</location>
        <topology evidence="1">Single-pass membrane protein</topology>
    </subcellularLocation>
</comment>
<evidence type="ECO:0000256" key="7">
    <source>
        <dbReference type="ARBA" id="ARBA00023136"/>
    </source>
</evidence>
<name>A0AAE1GT03_9NEOP</name>
<sequence length="464" mass="49958">DGRIGAARGVLVHAYSASAPAGCAPPLLARHPGRASASASSNNSTAPVPALPSEPWIALIPRGHCTFDMKVHSAALSGASAVIVFDDKEADTLDMMDISPDHNITAVLTYHWKGVMLAKLADGPSKVYVEITVANRCTRSLNSINRTSVLFVSVSFIVLMIISLAWLVFYYVQRFRYIHAKDRLSRRLCSAAKRALSKIPTRRLKIDDPELVGDGDCCAICIERYRVADVVRALPCRHEFHKSCIDPWLLDHRTCPMCKMDILKHYGFVFTGSQESILHLDIEEVAAFGLVDSPHPPRGRVQHVRDHQHQASATPSPSLHHHQQPQQQPQAALADEDHPACAQQHQAQEAGGERCSGGGGGSACPLDQQQQGEQGLQEDEARGKARGKDEGQDQGQQGRDPDRGEPVVRPGRPASPGALSTASGTSCCSSASSASGSSVTDSILPQGKRSHIVVSTFSDHAPAQ</sequence>
<dbReference type="Pfam" id="PF02225">
    <property type="entry name" value="PA"/>
    <property type="match status" value="1"/>
</dbReference>
<keyword evidence="6 10" id="KW-1133">Transmembrane helix</keyword>
<dbReference type="Proteomes" id="UP001219518">
    <property type="component" value="Unassembled WGS sequence"/>
</dbReference>
<gene>
    <name evidence="12" type="ORF">KUF71_003286</name>
</gene>
<dbReference type="PANTHER" id="PTHR46539">
    <property type="entry name" value="E3 UBIQUITIN-PROTEIN LIGASE ATL42"/>
    <property type="match status" value="1"/>
</dbReference>
<comment type="caution">
    <text evidence="12">The sequence shown here is derived from an EMBL/GenBank/DDBJ whole genome shotgun (WGS) entry which is preliminary data.</text>
</comment>
<evidence type="ECO:0000256" key="8">
    <source>
        <dbReference type="PROSITE-ProRule" id="PRU00175"/>
    </source>
</evidence>
<accession>A0AAE1GT03</accession>
<reference evidence="12" key="2">
    <citation type="journal article" date="2023" name="BMC Genomics">
        <title>Pest status, molecular evolution, and epigenetic factors derived from the genome assembly of Frankliniella fusca, a thysanopteran phytovirus vector.</title>
        <authorList>
            <person name="Catto M.A."/>
            <person name="Labadie P.E."/>
            <person name="Jacobson A.L."/>
            <person name="Kennedy G.G."/>
            <person name="Srinivasan R."/>
            <person name="Hunt B.G."/>
        </authorList>
    </citation>
    <scope>NUCLEOTIDE SEQUENCE</scope>
    <source>
        <strain evidence="12">PL_HMW_Pooled</strain>
    </source>
</reference>
<feature type="domain" description="RING-type" evidence="11">
    <location>
        <begin position="218"/>
        <end position="259"/>
    </location>
</feature>
<dbReference type="InterPro" id="IPR046450">
    <property type="entry name" value="PA_dom_sf"/>
</dbReference>
<dbReference type="SUPFAM" id="SSF52025">
    <property type="entry name" value="PA domain"/>
    <property type="match status" value="1"/>
</dbReference>
<keyword evidence="4 8" id="KW-0863">Zinc-finger</keyword>
<dbReference type="InterPro" id="IPR001841">
    <property type="entry name" value="Znf_RING"/>
</dbReference>
<keyword evidence="3" id="KW-0479">Metal-binding</keyword>
<dbReference type="InterPro" id="IPR013083">
    <property type="entry name" value="Znf_RING/FYVE/PHD"/>
</dbReference>
<dbReference type="PANTHER" id="PTHR46539:SF23">
    <property type="entry name" value="RING-TYPE DOMAIN-CONTAINING PROTEIN"/>
    <property type="match status" value="1"/>
</dbReference>
<evidence type="ECO:0000256" key="5">
    <source>
        <dbReference type="ARBA" id="ARBA00022833"/>
    </source>
</evidence>
<dbReference type="SMART" id="SM00184">
    <property type="entry name" value="RING"/>
    <property type="match status" value="1"/>
</dbReference>
<keyword evidence="7 10" id="KW-0472">Membrane</keyword>
<evidence type="ECO:0000313" key="12">
    <source>
        <dbReference type="EMBL" id="KAK3908402.1"/>
    </source>
</evidence>
<dbReference type="GO" id="GO:0008270">
    <property type="term" value="F:zinc ion binding"/>
    <property type="evidence" value="ECO:0007669"/>
    <property type="project" value="UniProtKB-KW"/>
</dbReference>
<protein>
    <submittedName>
        <fullName evidence="12">Protein goliath</fullName>
    </submittedName>
</protein>
<evidence type="ECO:0000256" key="3">
    <source>
        <dbReference type="ARBA" id="ARBA00022723"/>
    </source>
</evidence>
<feature type="region of interest" description="Disordered" evidence="9">
    <location>
        <begin position="293"/>
        <end position="464"/>
    </location>
</feature>
<proteinExistence type="predicted"/>
<keyword evidence="13" id="KW-1185">Reference proteome</keyword>
<feature type="compositionally biased region" description="Low complexity" evidence="9">
    <location>
        <begin position="363"/>
        <end position="375"/>
    </location>
</feature>
<dbReference type="PROSITE" id="PS50089">
    <property type="entry name" value="ZF_RING_2"/>
    <property type="match status" value="1"/>
</dbReference>
<dbReference type="Pfam" id="PF13639">
    <property type="entry name" value="zf-RING_2"/>
    <property type="match status" value="1"/>
</dbReference>
<dbReference type="Gene3D" id="3.30.40.10">
    <property type="entry name" value="Zinc/RING finger domain, C3HC4 (zinc finger)"/>
    <property type="match status" value="1"/>
</dbReference>
<evidence type="ECO:0000256" key="10">
    <source>
        <dbReference type="SAM" id="Phobius"/>
    </source>
</evidence>
<dbReference type="EMBL" id="JAHWGI010000057">
    <property type="protein sequence ID" value="KAK3908402.1"/>
    <property type="molecule type" value="Genomic_DNA"/>
</dbReference>
<evidence type="ECO:0000256" key="1">
    <source>
        <dbReference type="ARBA" id="ARBA00004167"/>
    </source>
</evidence>
<dbReference type="Gene3D" id="3.50.30.30">
    <property type="match status" value="1"/>
</dbReference>
<dbReference type="GO" id="GO:0016020">
    <property type="term" value="C:membrane"/>
    <property type="evidence" value="ECO:0007669"/>
    <property type="project" value="UniProtKB-SubCell"/>
</dbReference>
<evidence type="ECO:0000259" key="11">
    <source>
        <dbReference type="PROSITE" id="PS50089"/>
    </source>
</evidence>
<organism evidence="12 13">
    <name type="scientific">Frankliniella fusca</name>
    <dbReference type="NCBI Taxonomy" id="407009"/>
    <lineage>
        <taxon>Eukaryota</taxon>
        <taxon>Metazoa</taxon>
        <taxon>Ecdysozoa</taxon>
        <taxon>Arthropoda</taxon>
        <taxon>Hexapoda</taxon>
        <taxon>Insecta</taxon>
        <taxon>Pterygota</taxon>
        <taxon>Neoptera</taxon>
        <taxon>Paraneoptera</taxon>
        <taxon>Thysanoptera</taxon>
        <taxon>Terebrantia</taxon>
        <taxon>Thripoidea</taxon>
        <taxon>Thripidae</taxon>
        <taxon>Frankliniella</taxon>
    </lineage>
</organism>
<feature type="transmembrane region" description="Helical" evidence="10">
    <location>
        <begin position="149"/>
        <end position="172"/>
    </location>
</feature>
<keyword evidence="2 10" id="KW-0812">Transmembrane</keyword>
<dbReference type="AlphaFoldDB" id="A0AAE1GT03"/>
<dbReference type="FunFam" id="3.30.40.10:FF:000009">
    <property type="entry name" value="E3 ubiquitin-protein ligase RNF130"/>
    <property type="match status" value="1"/>
</dbReference>
<evidence type="ECO:0000256" key="2">
    <source>
        <dbReference type="ARBA" id="ARBA00022692"/>
    </source>
</evidence>
<evidence type="ECO:0000256" key="4">
    <source>
        <dbReference type="ARBA" id="ARBA00022771"/>
    </source>
</evidence>
<evidence type="ECO:0000256" key="9">
    <source>
        <dbReference type="SAM" id="MobiDB-lite"/>
    </source>
</evidence>